<dbReference type="InterPro" id="IPR057752">
    <property type="entry name" value="VG27-like"/>
</dbReference>
<dbReference type="GeneID" id="5179464"/>
<evidence type="ECO:0000313" key="2">
    <source>
        <dbReference type="Proteomes" id="UP000120576"/>
    </source>
</evidence>
<organism evidence="1 2">
    <name type="scientific">Ranid herpesvirus 2</name>
    <dbReference type="NCBI Taxonomy" id="389214"/>
    <lineage>
        <taxon>Viruses</taxon>
        <taxon>Duplodnaviria</taxon>
        <taxon>Heunggongvirae</taxon>
        <taxon>Peploviricota</taxon>
        <taxon>Herviviricetes</taxon>
        <taxon>Herpesvirales</taxon>
        <taxon>Alloherpesviridae</taxon>
        <taxon>Batravirus</taxon>
        <taxon>Batravirus ranidallo2</taxon>
    </lineage>
</organism>
<dbReference type="Pfam" id="PF25743">
    <property type="entry name" value="VG27"/>
    <property type="match status" value="1"/>
</dbReference>
<dbReference type="EMBL" id="DQ665652">
    <property type="protein sequence ID" value="ABG25604.1"/>
    <property type="molecule type" value="Genomic_DNA"/>
</dbReference>
<name>Q14VX5_9VIRU</name>
<proteinExistence type="predicted"/>
<dbReference type="OrthoDB" id="38229at10239"/>
<accession>Q14VX5</accession>
<protein>
    <submittedName>
        <fullName evidence="1">ORF131</fullName>
    </submittedName>
</protein>
<dbReference type="Proteomes" id="UP000120576">
    <property type="component" value="Genome"/>
</dbReference>
<dbReference type="RefSeq" id="YP_656639.1">
    <property type="nucleotide sequence ID" value="NC_008210.1"/>
</dbReference>
<sequence>MNLFGRTSDNWIAMQSTRPGEFYAPPLGEKMIEDVPMGIFVRVVGRNDEGHKLFHPSFHGEKRNVVNAHFPAPHLGPKEYVAFVTRSLATDLSASLTLAHQQQTVVNTSKTPMRCGDIFVVSAPDCDDMAAQQKHVWLNDSLASAGGSAMHNSMVKLAGGLLATQVIPPNAVDDLSHKVSRDIDYLSALDTTAAHTVPCPALQFGMQTLYSAFQMHNIFVDGNAQPTTAAAIIKKYADYVEGKNPNPPTLSEMKGLIANDKMKMLMCDGMAAMVDYYKLIVQDTCGVVLSSFFNNPTSIHGEAVYGPTCGHYTPMSAVIAFMFKYNGI</sequence>
<dbReference type="KEGG" id="vg:5179464"/>
<keyword evidence="2" id="KW-1185">Reference proteome</keyword>
<evidence type="ECO:0000313" key="1">
    <source>
        <dbReference type="EMBL" id="ABG25604.1"/>
    </source>
</evidence>
<reference evidence="1 2" key="1">
    <citation type="journal article" date="2006" name="J. Gen. Virol.">
        <title>Genome sequences of two frog herpesviruses.</title>
        <authorList>
            <person name="Davison A.J."/>
            <person name="Cunningham C."/>
            <person name="Sauerbier W."/>
            <person name="McKinnell R.G."/>
        </authorList>
    </citation>
    <scope>NUCLEOTIDE SEQUENCE [LARGE SCALE GENOMIC DNA]</scope>
    <source>
        <strain evidence="1">ATCC VR-568</strain>
    </source>
</reference>